<name>A0A1W1VSU0_9BACT</name>
<protein>
    <submittedName>
        <fullName evidence="2">GCN5-related N-acetyltransferase</fullName>
    </submittedName>
</protein>
<feature type="domain" description="N-acetyltransferase" evidence="1">
    <location>
        <begin position="6"/>
        <end position="170"/>
    </location>
</feature>
<dbReference type="Gene3D" id="3.40.630.30">
    <property type="match status" value="1"/>
</dbReference>
<dbReference type="SUPFAM" id="SSF55729">
    <property type="entry name" value="Acyl-CoA N-acyltransferases (Nat)"/>
    <property type="match status" value="1"/>
</dbReference>
<dbReference type="GO" id="GO:0016747">
    <property type="term" value="F:acyltransferase activity, transferring groups other than amino-acyl groups"/>
    <property type="evidence" value="ECO:0007669"/>
    <property type="project" value="InterPro"/>
</dbReference>
<dbReference type="AlphaFoldDB" id="A0A1W1VSU0"/>
<evidence type="ECO:0000259" key="1">
    <source>
        <dbReference type="PROSITE" id="PS51186"/>
    </source>
</evidence>
<evidence type="ECO:0000313" key="3">
    <source>
        <dbReference type="Proteomes" id="UP000192266"/>
    </source>
</evidence>
<reference evidence="2 3" key="1">
    <citation type="submission" date="2017-04" db="EMBL/GenBank/DDBJ databases">
        <authorList>
            <person name="Afonso C.L."/>
            <person name="Miller P.J."/>
            <person name="Scott M.A."/>
            <person name="Spackman E."/>
            <person name="Goraichik I."/>
            <person name="Dimitrov K.M."/>
            <person name="Suarez D.L."/>
            <person name="Swayne D.E."/>
        </authorList>
    </citation>
    <scope>NUCLEOTIDE SEQUENCE [LARGE SCALE GENOMIC DNA]</scope>
    <source>
        <strain evidence="2 3">DSM 11622</strain>
    </source>
</reference>
<evidence type="ECO:0000313" key="2">
    <source>
        <dbReference type="EMBL" id="SMB96437.1"/>
    </source>
</evidence>
<dbReference type="Pfam" id="PF13302">
    <property type="entry name" value="Acetyltransf_3"/>
    <property type="match status" value="1"/>
</dbReference>
<dbReference type="OrthoDB" id="893030at2"/>
<dbReference type="PANTHER" id="PTHR43415">
    <property type="entry name" value="SPERMIDINE N(1)-ACETYLTRANSFERASE"/>
    <property type="match status" value="1"/>
</dbReference>
<dbReference type="Proteomes" id="UP000192266">
    <property type="component" value="Unassembled WGS sequence"/>
</dbReference>
<dbReference type="PANTHER" id="PTHR43415:SF3">
    <property type="entry name" value="GNAT-FAMILY ACETYLTRANSFERASE"/>
    <property type="match status" value="1"/>
</dbReference>
<dbReference type="EMBL" id="FWWW01000071">
    <property type="protein sequence ID" value="SMB96437.1"/>
    <property type="molecule type" value="Genomic_DNA"/>
</dbReference>
<keyword evidence="2" id="KW-0808">Transferase</keyword>
<keyword evidence="3" id="KW-1185">Reference proteome</keyword>
<sequence>MSSAPVFLRALEDSDLEFLYALENDPAIWGVSDTMAPVSRYALREYLAHAAADFYEVRQLRLVICAPTDGRAVGILDIFDFQPLHLRAGLGITILSAERRCGYALAAVAVGLEYARLTLRLHQLYCTVAATNQASLRLFRKAGFRRVGIRQEWLRTDAGWNDAVELQKIL</sequence>
<gene>
    <name evidence="2" type="ORF">SAMN00120144_2756</name>
</gene>
<dbReference type="STRING" id="645990.SAMN00120144_2756"/>
<dbReference type="InterPro" id="IPR000182">
    <property type="entry name" value="GNAT_dom"/>
</dbReference>
<accession>A0A1W1VSU0</accession>
<dbReference type="RefSeq" id="WP_084446106.1">
    <property type="nucleotide sequence ID" value="NZ_FWWW01000071.1"/>
</dbReference>
<proteinExistence type="predicted"/>
<dbReference type="PROSITE" id="PS51186">
    <property type="entry name" value="GNAT"/>
    <property type="match status" value="1"/>
</dbReference>
<dbReference type="InterPro" id="IPR016181">
    <property type="entry name" value="Acyl_CoA_acyltransferase"/>
</dbReference>
<organism evidence="2 3">
    <name type="scientific">Hymenobacter roseosalivarius DSM 11622</name>
    <dbReference type="NCBI Taxonomy" id="645990"/>
    <lineage>
        <taxon>Bacteria</taxon>
        <taxon>Pseudomonadati</taxon>
        <taxon>Bacteroidota</taxon>
        <taxon>Cytophagia</taxon>
        <taxon>Cytophagales</taxon>
        <taxon>Hymenobacteraceae</taxon>
        <taxon>Hymenobacter</taxon>
    </lineage>
</organism>